<name>A0A6J4UUS3_9BACT</name>
<reference evidence="2" key="1">
    <citation type="submission" date="2020-02" db="EMBL/GenBank/DDBJ databases">
        <authorList>
            <person name="Meier V. D."/>
        </authorList>
    </citation>
    <scope>NUCLEOTIDE SEQUENCE</scope>
    <source>
        <strain evidence="2">AVDCRST_MAG70</strain>
    </source>
</reference>
<dbReference type="EMBL" id="CADCWH010000246">
    <property type="protein sequence ID" value="CAA9559602.1"/>
    <property type="molecule type" value="Genomic_DNA"/>
</dbReference>
<sequence length="104" mass="11204">GRDFGPRGPLRRDRDGRGKHRAGWLWLGGRGTAGRAGPDGPGPLPRRARSRIRASVAVSPARTGRHLAGRDRRRGGRVGPQATRRDHHAGPSVLPKYGPAGERL</sequence>
<keyword evidence="2" id="KW-0808">Transferase</keyword>
<gene>
    <name evidence="2" type="ORF">AVDCRST_MAG70-1554</name>
</gene>
<dbReference type="EC" id="2.2.1.7" evidence="2"/>
<feature type="compositionally biased region" description="Low complexity" evidence="1">
    <location>
        <begin position="53"/>
        <end position="62"/>
    </location>
</feature>
<dbReference type="AlphaFoldDB" id="A0A6J4UUS3"/>
<dbReference type="GO" id="GO:0008661">
    <property type="term" value="F:1-deoxy-D-xylulose-5-phosphate synthase activity"/>
    <property type="evidence" value="ECO:0007669"/>
    <property type="project" value="UniProtKB-EC"/>
</dbReference>
<protein>
    <submittedName>
        <fullName evidence="2">1-deoxy-D-xylulose 5-phosphate synthase</fullName>
        <ecNumber evidence="2">2.2.1.7</ecNumber>
    </submittedName>
</protein>
<proteinExistence type="predicted"/>
<evidence type="ECO:0000313" key="2">
    <source>
        <dbReference type="EMBL" id="CAA9559602.1"/>
    </source>
</evidence>
<feature type="compositionally biased region" description="Basic residues" evidence="1">
    <location>
        <begin position="63"/>
        <end position="76"/>
    </location>
</feature>
<organism evidence="2">
    <name type="scientific">uncultured Thermomicrobiales bacterium</name>
    <dbReference type="NCBI Taxonomy" id="1645740"/>
    <lineage>
        <taxon>Bacteria</taxon>
        <taxon>Pseudomonadati</taxon>
        <taxon>Thermomicrobiota</taxon>
        <taxon>Thermomicrobia</taxon>
        <taxon>Thermomicrobiales</taxon>
        <taxon>environmental samples</taxon>
    </lineage>
</organism>
<feature type="region of interest" description="Disordered" evidence="1">
    <location>
        <begin position="1"/>
        <end position="104"/>
    </location>
</feature>
<feature type="compositionally biased region" description="Gly residues" evidence="1">
    <location>
        <begin position="26"/>
        <end position="39"/>
    </location>
</feature>
<feature type="non-terminal residue" evidence="2">
    <location>
        <position position="104"/>
    </location>
</feature>
<evidence type="ECO:0000256" key="1">
    <source>
        <dbReference type="SAM" id="MobiDB-lite"/>
    </source>
</evidence>
<feature type="compositionally biased region" description="Basic and acidic residues" evidence="1">
    <location>
        <begin position="1"/>
        <end position="16"/>
    </location>
</feature>
<feature type="non-terminal residue" evidence="2">
    <location>
        <position position="1"/>
    </location>
</feature>
<accession>A0A6J4UUS3</accession>